<accession>A0ABQ1A484</accession>
<dbReference type="InterPro" id="IPR009081">
    <property type="entry name" value="PP-bd_ACP"/>
</dbReference>
<keyword evidence="2" id="KW-0597">Phosphoprotein</keyword>
<dbReference type="PANTHER" id="PTHR45527">
    <property type="entry name" value="NONRIBOSOMAL PEPTIDE SYNTHETASE"/>
    <property type="match status" value="1"/>
</dbReference>
<keyword evidence="1" id="KW-0596">Phosphopantetheine</keyword>
<dbReference type="Pfam" id="PF00550">
    <property type="entry name" value="PP-binding"/>
    <property type="match status" value="1"/>
</dbReference>
<sequence>MAQASRKTAERVNLSGATKLTESSQSAALCGWGRLIGHGQYCRKDLCTEAGEINPPETPPVDHRMVHCQSQLKAIGDGLPMNRHFDQRKTKVNLETWAGLRCGLLKNPNPSSTQALHLSIRKVAELKHPAANISSSSLLPDEGKHSFLKRCTWVYILNHGSFNLALIASCLYDTLSRIRLVQLGKRRYRPIGASSDGFTLGHPSQLSYCWIGEASPTRATALIESPPRWKKLSTTPTSPTGMLRVLATSNANNASISVEGATYSVREGNLKEGKEEVRHHVPWQSGGQECHGCVHPGLKVGGEPLLESHISEWRPHVRLIQSYGLTDCSGTFSVSDQLFPSDLMERSIGYPVSGRCWIADPQDHNRLRGIGDVGELLIETPNLAQGYLYNSERTAVTFVSAPSWIEKEILVRNSRPMVLYKTGNLARFNPDGSLCHLGRKDHQLKVLSDVEDVVVYMVVPAETNGVPSLTAFILRADEHARPEHAPMHHHPLFAEPTLEFLERVQSAKQRLSKIIPDYMVPTLFLALRKVPQTVSCKKDRHQLRQEVVLMTWDQLRAYTTSPKGGRSVTPAALKTWAVQLLAQIWAELLRLDADTLGPDDDFLAPGGDSIIAMRAIAMARVKGLGLTVSDIFAKSKLADMAKSATVLPSGVVTASRRPVSLVGDNVQEVCISRLQEQT</sequence>
<dbReference type="Gene3D" id="1.10.1200.10">
    <property type="entry name" value="ACP-like"/>
    <property type="match status" value="1"/>
</dbReference>
<evidence type="ECO:0000259" key="5">
    <source>
        <dbReference type="PROSITE" id="PS50075"/>
    </source>
</evidence>
<comment type="similarity">
    <text evidence="4">Belongs to the NRP synthetase family.</text>
</comment>
<dbReference type="EMBL" id="BLKI01000017">
    <property type="protein sequence ID" value="GFF72977.1"/>
    <property type="molecule type" value="Genomic_DNA"/>
</dbReference>
<evidence type="ECO:0000256" key="3">
    <source>
        <dbReference type="ARBA" id="ARBA00022598"/>
    </source>
</evidence>
<name>A0ABQ1A484_ASPLE</name>
<dbReference type="Pfam" id="PF00501">
    <property type="entry name" value="AMP-binding"/>
    <property type="match status" value="1"/>
</dbReference>
<dbReference type="SUPFAM" id="SSF47336">
    <property type="entry name" value="ACP-like"/>
    <property type="match status" value="1"/>
</dbReference>
<organism evidence="6 7">
    <name type="scientific">Aspergillus lentulus</name>
    <dbReference type="NCBI Taxonomy" id="293939"/>
    <lineage>
        <taxon>Eukaryota</taxon>
        <taxon>Fungi</taxon>
        <taxon>Dikarya</taxon>
        <taxon>Ascomycota</taxon>
        <taxon>Pezizomycotina</taxon>
        <taxon>Eurotiomycetes</taxon>
        <taxon>Eurotiomycetidae</taxon>
        <taxon>Eurotiales</taxon>
        <taxon>Aspergillaceae</taxon>
        <taxon>Aspergillus</taxon>
        <taxon>Aspergillus subgen. Fumigati</taxon>
    </lineage>
</organism>
<protein>
    <recommendedName>
        <fullName evidence="5">Carrier domain-containing protein</fullName>
    </recommendedName>
</protein>
<dbReference type="PROSITE" id="PS50075">
    <property type="entry name" value="CARRIER"/>
    <property type="match status" value="1"/>
</dbReference>
<dbReference type="InterPro" id="IPR036736">
    <property type="entry name" value="ACP-like_sf"/>
</dbReference>
<dbReference type="InterPro" id="IPR000873">
    <property type="entry name" value="AMP-dep_synth/lig_dom"/>
</dbReference>
<keyword evidence="3" id="KW-0436">Ligase</keyword>
<dbReference type="Gene3D" id="3.30.300.30">
    <property type="match status" value="1"/>
</dbReference>
<evidence type="ECO:0000256" key="4">
    <source>
        <dbReference type="ARBA" id="ARBA00029454"/>
    </source>
</evidence>
<dbReference type="SUPFAM" id="SSF56801">
    <property type="entry name" value="Acetyl-CoA synthetase-like"/>
    <property type="match status" value="1"/>
</dbReference>
<evidence type="ECO:0000256" key="2">
    <source>
        <dbReference type="ARBA" id="ARBA00022553"/>
    </source>
</evidence>
<dbReference type="Proteomes" id="UP000465220">
    <property type="component" value="Unassembled WGS sequence"/>
</dbReference>
<evidence type="ECO:0000313" key="6">
    <source>
        <dbReference type="EMBL" id="GFF72977.1"/>
    </source>
</evidence>
<dbReference type="InterPro" id="IPR042099">
    <property type="entry name" value="ANL_N_sf"/>
</dbReference>
<dbReference type="PANTHER" id="PTHR45527:SF1">
    <property type="entry name" value="FATTY ACID SYNTHASE"/>
    <property type="match status" value="1"/>
</dbReference>
<dbReference type="Gene3D" id="3.40.50.12780">
    <property type="entry name" value="N-terminal domain of ligase-like"/>
    <property type="match status" value="1"/>
</dbReference>
<evidence type="ECO:0000256" key="1">
    <source>
        <dbReference type="ARBA" id="ARBA00022450"/>
    </source>
</evidence>
<proteinExistence type="inferred from homology"/>
<reference evidence="6 7" key="1">
    <citation type="submission" date="2020-01" db="EMBL/GenBank/DDBJ databases">
        <title>Draft genome sequence of Aspergillus lentulus IFM 60648.</title>
        <authorList>
            <person name="Takahashi H."/>
            <person name="Yaguchi T."/>
        </authorList>
    </citation>
    <scope>NUCLEOTIDE SEQUENCE [LARGE SCALE GENOMIC DNA]</scope>
    <source>
        <strain evidence="6 7">IFM 60648</strain>
    </source>
</reference>
<comment type="caution">
    <text evidence="6">The sequence shown here is derived from an EMBL/GenBank/DDBJ whole genome shotgun (WGS) entry which is preliminary data.</text>
</comment>
<feature type="domain" description="Carrier" evidence="5">
    <location>
        <begin position="572"/>
        <end position="651"/>
    </location>
</feature>
<evidence type="ECO:0000313" key="7">
    <source>
        <dbReference type="Proteomes" id="UP000465220"/>
    </source>
</evidence>
<keyword evidence="7" id="KW-1185">Reference proteome</keyword>
<dbReference type="InterPro" id="IPR045851">
    <property type="entry name" value="AMP-bd_C_sf"/>
</dbReference>
<gene>
    <name evidence="6" type="ORF">IFM60648_03821</name>
</gene>